<dbReference type="AlphaFoldDB" id="F5YHV7"/>
<sequence>MIQFYFLSIILNALTGYTLITDTGEDDAVIESGFRWSLHNETCRLILGILTILMGLLKILSVVQGDVAVIGDLLPALAGFLAGFVLAFEYYRNRSTLEPEHTEKIEHLLIRNKKWIGFIALTAAALHFLFPSVLLL</sequence>
<keyword evidence="1" id="KW-1133">Transmembrane helix</keyword>
<evidence type="ECO:0000313" key="2">
    <source>
        <dbReference type="EMBL" id="AEF83833.1"/>
    </source>
</evidence>
<gene>
    <name evidence="2" type="ordered locus">TREPR_2349</name>
</gene>
<evidence type="ECO:0000256" key="1">
    <source>
        <dbReference type="SAM" id="Phobius"/>
    </source>
</evidence>
<feature type="transmembrane region" description="Helical" evidence="1">
    <location>
        <begin position="115"/>
        <end position="135"/>
    </location>
</feature>
<name>F5YHV7_TREPZ</name>
<accession>F5YHV7</accession>
<dbReference type="STRING" id="545694.TREPR_2349"/>
<reference evidence="3" key="1">
    <citation type="submission" date="2009-12" db="EMBL/GenBank/DDBJ databases">
        <title>Complete sequence of Treponema primitia strain ZAS-2.</title>
        <authorList>
            <person name="Tetu S.G."/>
            <person name="Matson E."/>
            <person name="Ren Q."/>
            <person name="Seshadri R."/>
            <person name="Elbourne L."/>
            <person name="Hassan K.A."/>
            <person name="Durkin A."/>
            <person name="Radune D."/>
            <person name="Mohamoud Y."/>
            <person name="Shay R."/>
            <person name="Jin S."/>
            <person name="Zhang X."/>
            <person name="Lucey K."/>
            <person name="Ballor N.R."/>
            <person name="Ottesen E."/>
            <person name="Rosenthal R."/>
            <person name="Allen A."/>
            <person name="Leadbetter J.R."/>
            <person name="Paulsen I.T."/>
        </authorList>
    </citation>
    <scope>NUCLEOTIDE SEQUENCE [LARGE SCALE GENOMIC DNA]</scope>
    <source>
        <strain evidence="3">ATCC BAA-887 / DSM 12427 / ZAS-2</strain>
    </source>
</reference>
<dbReference type="RefSeq" id="WP_015707854.1">
    <property type="nucleotide sequence ID" value="NC_015578.1"/>
</dbReference>
<dbReference type="EMBL" id="CP001843">
    <property type="protein sequence ID" value="AEF83833.1"/>
    <property type="molecule type" value="Genomic_DNA"/>
</dbReference>
<evidence type="ECO:0000313" key="3">
    <source>
        <dbReference type="Proteomes" id="UP000009223"/>
    </source>
</evidence>
<keyword evidence="1" id="KW-0812">Transmembrane</keyword>
<keyword evidence="1" id="KW-0472">Membrane</keyword>
<dbReference type="KEGG" id="tpi:TREPR_2349"/>
<feature type="transmembrane region" description="Helical" evidence="1">
    <location>
        <begin position="45"/>
        <end position="63"/>
    </location>
</feature>
<organism evidence="2 3">
    <name type="scientific">Treponema primitia (strain ATCC BAA-887 / DSM 12427 / ZAS-2)</name>
    <dbReference type="NCBI Taxonomy" id="545694"/>
    <lineage>
        <taxon>Bacteria</taxon>
        <taxon>Pseudomonadati</taxon>
        <taxon>Spirochaetota</taxon>
        <taxon>Spirochaetia</taxon>
        <taxon>Spirochaetales</taxon>
        <taxon>Treponemataceae</taxon>
        <taxon>Treponema</taxon>
    </lineage>
</organism>
<dbReference type="HOGENOM" id="CLU_154627_0_0_12"/>
<dbReference type="eggNOG" id="ENOG502ZJPR">
    <property type="taxonomic scope" value="Bacteria"/>
</dbReference>
<dbReference type="Proteomes" id="UP000009223">
    <property type="component" value="Chromosome"/>
</dbReference>
<reference evidence="2 3" key="2">
    <citation type="journal article" date="2011" name="ISME J.">
        <title>RNA-seq reveals cooperative metabolic interactions between two termite-gut spirochete species in co-culture.</title>
        <authorList>
            <person name="Rosenthal A.Z."/>
            <person name="Matson E.G."/>
            <person name="Eldar A."/>
            <person name="Leadbetter J.R."/>
        </authorList>
    </citation>
    <scope>NUCLEOTIDE SEQUENCE [LARGE SCALE GENOMIC DNA]</scope>
    <source>
        <strain evidence="3">ATCC BAA-887 / DSM 12427 / ZAS-2</strain>
    </source>
</reference>
<proteinExistence type="predicted"/>
<protein>
    <submittedName>
        <fullName evidence="2">Uncharacterized protein</fullName>
    </submittedName>
</protein>
<dbReference type="OrthoDB" id="360935at2"/>
<feature type="transmembrane region" description="Helical" evidence="1">
    <location>
        <begin position="69"/>
        <end position="88"/>
    </location>
</feature>
<keyword evidence="3" id="KW-1185">Reference proteome</keyword>